<evidence type="ECO:0000313" key="2">
    <source>
        <dbReference type="Proteomes" id="UP000241074"/>
    </source>
</evidence>
<reference evidence="1 2" key="2">
    <citation type="submission" date="2018-03" db="EMBL/GenBank/DDBJ databases">
        <authorList>
            <person name="Keele B.F."/>
        </authorList>
    </citation>
    <scope>NUCLEOTIDE SEQUENCE [LARGE SCALE GENOMIC DNA]</scope>
    <source>
        <strain evidence="1 2">D13</strain>
    </source>
</reference>
<name>A0A2P1PRW1_9GAMM</name>
<evidence type="ECO:0000313" key="1">
    <source>
        <dbReference type="EMBL" id="AVP97583.1"/>
    </source>
</evidence>
<accession>A0A2P1PRW1</accession>
<dbReference type="KEGG" id="xba:C7S18_10410"/>
<protein>
    <submittedName>
        <fullName evidence="1">Uncharacterized protein</fullName>
    </submittedName>
</protein>
<dbReference type="EMBL" id="CP027860">
    <property type="protein sequence ID" value="AVP97583.1"/>
    <property type="molecule type" value="Genomic_DNA"/>
</dbReference>
<sequence>MTPSRSCLLQPRLLPLDAARQTMMSVAVNHDAIDTGKSMRNVDVTLACRRCAQSVRSGDIANGPSYESAAVATLWRAEPLQLRQIPDGFD</sequence>
<organism evidence="1 2">
    <name type="scientific">Ahniella affigens</name>
    <dbReference type="NCBI Taxonomy" id="2021234"/>
    <lineage>
        <taxon>Bacteria</taxon>
        <taxon>Pseudomonadati</taxon>
        <taxon>Pseudomonadota</taxon>
        <taxon>Gammaproteobacteria</taxon>
        <taxon>Lysobacterales</taxon>
        <taxon>Rhodanobacteraceae</taxon>
        <taxon>Ahniella</taxon>
    </lineage>
</organism>
<keyword evidence="2" id="KW-1185">Reference proteome</keyword>
<reference evidence="1 2" key="1">
    <citation type="submission" date="2018-03" db="EMBL/GenBank/DDBJ databases">
        <title>Ahniella affigens gen. nov., sp. nov., a gammaproteobacterium isolated from sandy soil near a stream.</title>
        <authorList>
            <person name="Ko Y."/>
            <person name="Kim J.-H."/>
        </authorList>
    </citation>
    <scope>NUCLEOTIDE SEQUENCE [LARGE SCALE GENOMIC DNA]</scope>
    <source>
        <strain evidence="1 2">D13</strain>
    </source>
</reference>
<proteinExistence type="predicted"/>
<gene>
    <name evidence="1" type="ORF">C7S18_10410</name>
</gene>
<dbReference type="AlphaFoldDB" id="A0A2P1PRW1"/>
<dbReference type="Proteomes" id="UP000241074">
    <property type="component" value="Chromosome"/>
</dbReference>